<dbReference type="Gene3D" id="3.40.1280.10">
    <property type="match status" value="1"/>
</dbReference>
<gene>
    <name evidence="15 18" type="primary">trmD</name>
    <name evidence="18" type="ORF">QE109_00750</name>
</gene>
<keyword evidence="10 15" id="KW-0949">S-adenosyl-L-methionine</keyword>
<evidence type="ECO:0000256" key="13">
    <source>
        <dbReference type="ARBA" id="ARBA00033392"/>
    </source>
</evidence>
<evidence type="ECO:0000256" key="11">
    <source>
        <dbReference type="ARBA" id="ARBA00022694"/>
    </source>
</evidence>
<dbReference type="HAMAP" id="MF_00605">
    <property type="entry name" value="TrmD"/>
    <property type="match status" value="1"/>
</dbReference>
<comment type="subunit">
    <text evidence="4 15 16">Homodimer.</text>
</comment>
<evidence type="ECO:0000256" key="14">
    <source>
        <dbReference type="ARBA" id="ARBA00047783"/>
    </source>
</evidence>
<dbReference type="EC" id="2.1.1.228" evidence="5 15"/>
<organism evidence="18 19">
    <name type="scientific">Fusibacter bizertensis</name>
    <dbReference type="NCBI Taxonomy" id="1488331"/>
    <lineage>
        <taxon>Bacteria</taxon>
        <taxon>Bacillati</taxon>
        <taxon>Bacillota</taxon>
        <taxon>Clostridia</taxon>
        <taxon>Eubacteriales</taxon>
        <taxon>Eubacteriales Family XII. Incertae Sedis</taxon>
        <taxon>Fusibacter</taxon>
    </lineage>
</organism>
<evidence type="ECO:0000256" key="16">
    <source>
        <dbReference type="RuleBase" id="RU003464"/>
    </source>
</evidence>
<sequence>MKFHILTLFPEQFTSFMETSIIGNAVDKKVISIDTVQIRDFSKDKHKKVDDYPFGGGAGMVMAVQPLRDALESIERKRNSKVIYMSPRGTTLNHEKVVELSKLDELVLVCGHYEGVDQRFIDNYVDEELSIGDYVLTGGELAAMVVVDSVSRMVDSVLTNHSSADEESFAMDLLEYPHYTRPAQIDGIKIPDVLLSGHHGEIAKWRLEQSMMVTKERRPDLFEKYKNKPHEKSVLKLLKKYL</sequence>
<keyword evidence="11 15" id="KW-0819">tRNA processing</keyword>
<keyword evidence="7 15" id="KW-0963">Cytoplasm</keyword>
<comment type="function">
    <text evidence="1 15 16">Specifically methylates guanosine-37 in various tRNAs.</text>
</comment>
<dbReference type="EMBL" id="JARYZI010000001">
    <property type="protein sequence ID" value="MDH8676649.1"/>
    <property type="molecule type" value="Genomic_DNA"/>
</dbReference>
<accession>A0ABT6N8A5</accession>
<dbReference type="InterPro" id="IPR002649">
    <property type="entry name" value="tRNA_m1G_MeTrfase_TrmD"/>
</dbReference>
<proteinExistence type="inferred from homology"/>
<dbReference type="InterPro" id="IPR023148">
    <property type="entry name" value="tRNA_m1G_MeTrfase_C_sf"/>
</dbReference>
<dbReference type="CDD" id="cd18080">
    <property type="entry name" value="TrmD-like"/>
    <property type="match status" value="1"/>
</dbReference>
<dbReference type="SUPFAM" id="SSF75217">
    <property type="entry name" value="alpha/beta knot"/>
    <property type="match status" value="1"/>
</dbReference>
<evidence type="ECO:0000256" key="7">
    <source>
        <dbReference type="ARBA" id="ARBA00022490"/>
    </source>
</evidence>
<comment type="catalytic activity">
    <reaction evidence="14 15 16">
        <text>guanosine(37) in tRNA + S-adenosyl-L-methionine = N(1)-methylguanosine(37) in tRNA + S-adenosyl-L-homocysteine + H(+)</text>
        <dbReference type="Rhea" id="RHEA:36899"/>
        <dbReference type="Rhea" id="RHEA-COMP:10145"/>
        <dbReference type="Rhea" id="RHEA-COMP:10147"/>
        <dbReference type="ChEBI" id="CHEBI:15378"/>
        <dbReference type="ChEBI" id="CHEBI:57856"/>
        <dbReference type="ChEBI" id="CHEBI:59789"/>
        <dbReference type="ChEBI" id="CHEBI:73542"/>
        <dbReference type="ChEBI" id="CHEBI:74269"/>
        <dbReference type="EC" id="2.1.1.228"/>
    </reaction>
</comment>
<evidence type="ECO:0000256" key="2">
    <source>
        <dbReference type="ARBA" id="ARBA00004496"/>
    </source>
</evidence>
<evidence type="ECO:0000256" key="4">
    <source>
        <dbReference type="ARBA" id="ARBA00011738"/>
    </source>
</evidence>
<evidence type="ECO:0000256" key="12">
    <source>
        <dbReference type="ARBA" id="ARBA00029736"/>
    </source>
</evidence>
<name>A0ABT6N8A5_9FIRM</name>
<dbReference type="NCBIfam" id="NF000648">
    <property type="entry name" value="PRK00026.1"/>
    <property type="match status" value="1"/>
</dbReference>
<evidence type="ECO:0000313" key="19">
    <source>
        <dbReference type="Proteomes" id="UP001158045"/>
    </source>
</evidence>
<dbReference type="InterPro" id="IPR029028">
    <property type="entry name" value="Alpha/beta_knot_MTases"/>
</dbReference>
<protein>
    <recommendedName>
        <fullName evidence="6 15">tRNA (guanine-N(1)-)-methyltransferase</fullName>
        <ecNumber evidence="5 15">2.1.1.228</ecNumber>
    </recommendedName>
    <alternativeName>
        <fullName evidence="12 15">M1G-methyltransferase</fullName>
    </alternativeName>
    <alternativeName>
        <fullName evidence="13 15">tRNA [GM37] methyltransferase</fullName>
    </alternativeName>
</protein>
<feature type="domain" description="tRNA methyltransferase TRMD/TRM10-type" evidence="17">
    <location>
        <begin position="1"/>
        <end position="224"/>
    </location>
</feature>
<feature type="binding site" evidence="15">
    <location>
        <begin position="131"/>
        <end position="136"/>
    </location>
    <ligand>
        <name>S-adenosyl-L-methionine</name>
        <dbReference type="ChEBI" id="CHEBI:59789"/>
    </ligand>
</feature>
<dbReference type="PANTHER" id="PTHR46417">
    <property type="entry name" value="TRNA (GUANINE-N(1)-)-METHYLTRANSFERASE"/>
    <property type="match status" value="1"/>
</dbReference>
<dbReference type="NCBIfam" id="TIGR00088">
    <property type="entry name" value="trmD"/>
    <property type="match status" value="1"/>
</dbReference>
<dbReference type="GO" id="GO:0052906">
    <property type="term" value="F:tRNA (guanine(37)-N1)-methyltransferase activity"/>
    <property type="evidence" value="ECO:0007669"/>
    <property type="project" value="UniProtKB-EC"/>
</dbReference>
<feature type="binding site" evidence="15">
    <location>
        <position position="111"/>
    </location>
    <ligand>
        <name>S-adenosyl-L-methionine</name>
        <dbReference type="ChEBI" id="CHEBI:59789"/>
    </ligand>
</feature>
<reference evidence="18 19" key="1">
    <citation type="submission" date="2023-04" db="EMBL/GenBank/DDBJ databases">
        <title>Fusibacter bizertensis strain WBS, isolated from littoral bottom sediments of the Arctic seas - biochemical and genomic analysis.</title>
        <authorList>
            <person name="Brioukhanov A.L."/>
        </authorList>
    </citation>
    <scope>NUCLEOTIDE SEQUENCE [LARGE SCALE GENOMIC DNA]</scope>
    <source>
        <strain evidence="18 19">WBS</strain>
    </source>
</reference>
<dbReference type="PANTHER" id="PTHR46417:SF1">
    <property type="entry name" value="TRNA (GUANINE-N(1)-)-METHYLTRANSFERASE"/>
    <property type="match status" value="1"/>
</dbReference>
<dbReference type="PIRSF" id="PIRSF000386">
    <property type="entry name" value="tRNA_mtase"/>
    <property type="match status" value="1"/>
</dbReference>
<keyword evidence="19" id="KW-1185">Reference proteome</keyword>
<evidence type="ECO:0000256" key="1">
    <source>
        <dbReference type="ARBA" id="ARBA00002634"/>
    </source>
</evidence>
<evidence type="ECO:0000256" key="8">
    <source>
        <dbReference type="ARBA" id="ARBA00022603"/>
    </source>
</evidence>
<comment type="subcellular location">
    <subcellularLocation>
        <location evidence="2 15 16">Cytoplasm</location>
    </subcellularLocation>
</comment>
<dbReference type="Pfam" id="PF01746">
    <property type="entry name" value="tRNA_m1G_MT"/>
    <property type="match status" value="1"/>
</dbReference>
<dbReference type="Proteomes" id="UP001158045">
    <property type="component" value="Unassembled WGS sequence"/>
</dbReference>
<comment type="similarity">
    <text evidence="3 15 16">Belongs to the RNA methyltransferase TrmD family.</text>
</comment>
<evidence type="ECO:0000256" key="10">
    <source>
        <dbReference type="ARBA" id="ARBA00022691"/>
    </source>
</evidence>
<dbReference type="InterPro" id="IPR029026">
    <property type="entry name" value="tRNA_m1G_MTases_N"/>
</dbReference>
<evidence type="ECO:0000259" key="17">
    <source>
        <dbReference type="Pfam" id="PF01746"/>
    </source>
</evidence>
<keyword evidence="8 15" id="KW-0489">Methyltransferase</keyword>
<dbReference type="RefSeq" id="WP_281092447.1">
    <property type="nucleotide sequence ID" value="NZ_JARYZI010000001.1"/>
</dbReference>
<dbReference type="GO" id="GO:0032259">
    <property type="term" value="P:methylation"/>
    <property type="evidence" value="ECO:0007669"/>
    <property type="project" value="UniProtKB-KW"/>
</dbReference>
<evidence type="ECO:0000256" key="3">
    <source>
        <dbReference type="ARBA" id="ARBA00007630"/>
    </source>
</evidence>
<dbReference type="Gene3D" id="1.10.1270.20">
    <property type="entry name" value="tRNA(m1g37)methyltransferase, domain 2"/>
    <property type="match status" value="1"/>
</dbReference>
<evidence type="ECO:0000256" key="6">
    <source>
        <dbReference type="ARBA" id="ARBA00014679"/>
    </source>
</evidence>
<dbReference type="InterPro" id="IPR016009">
    <property type="entry name" value="tRNA_MeTrfase_TRMD/TRM10"/>
</dbReference>
<evidence type="ECO:0000256" key="5">
    <source>
        <dbReference type="ARBA" id="ARBA00012807"/>
    </source>
</evidence>
<comment type="caution">
    <text evidence="18">The sequence shown here is derived from an EMBL/GenBank/DDBJ whole genome shotgun (WGS) entry which is preliminary data.</text>
</comment>
<evidence type="ECO:0000256" key="15">
    <source>
        <dbReference type="HAMAP-Rule" id="MF_00605"/>
    </source>
</evidence>
<evidence type="ECO:0000313" key="18">
    <source>
        <dbReference type="EMBL" id="MDH8676649.1"/>
    </source>
</evidence>
<keyword evidence="9 15" id="KW-0808">Transferase</keyword>
<evidence type="ECO:0000256" key="9">
    <source>
        <dbReference type="ARBA" id="ARBA00022679"/>
    </source>
</evidence>